<gene>
    <name evidence="2" type="ORF">J2Z37_002405</name>
</gene>
<proteinExistence type="predicted"/>
<dbReference type="RefSeq" id="WP_209810448.1">
    <property type="nucleotide sequence ID" value="NZ_JAGGKT010000006.1"/>
</dbReference>
<keyword evidence="1" id="KW-0175">Coiled coil</keyword>
<evidence type="ECO:0000256" key="1">
    <source>
        <dbReference type="SAM" id="Coils"/>
    </source>
</evidence>
<comment type="caution">
    <text evidence="2">The sequence shown here is derived from an EMBL/GenBank/DDBJ whole genome shotgun (WGS) entry which is preliminary data.</text>
</comment>
<feature type="coiled-coil region" evidence="1">
    <location>
        <begin position="11"/>
        <end position="45"/>
    </location>
</feature>
<evidence type="ECO:0000313" key="2">
    <source>
        <dbReference type="EMBL" id="MBP1932404.1"/>
    </source>
</evidence>
<organism evidence="2 3">
    <name type="scientific">Ammoniphilus resinae</name>
    <dbReference type="NCBI Taxonomy" id="861532"/>
    <lineage>
        <taxon>Bacteria</taxon>
        <taxon>Bacillati</taxon>
        <taxon>Bacillota</taxon>
        <taxon>Bacilli</taxon>
        <taxon>Bacillales</taxon>
        <taxon>Paenibacillaceae</taxon>
        <taxon>Aneurinibacillus group</taxon>
        <taxon>Ammoniphilus</taxon>
    </lineage>
</organism>
<reference evidence="2 3" key="1">
    <citation type="submission" date="2021-03" db="EMBL/GenBank/DDBJ databases">
        <title>Genomic Encyclopedia of Type Strains, Phase IV (KMG-IV): sequencing the most valuable type-strain genomes for metagenomic binning, comparative biology and taxonomic classification.</title>
        <authorList>
            <person name="Goeker M."/>
        </authorList>
    </citation>
    <scope>NUCLEOTIDE SEQUENCE [LARGE SCALE GENOMIC DNA]</scope>
    <source>
        <strain evidence="2 3">DSM 24738</strain>
    </source>
</reference>
<dbReference type="EMBL" id="JAGGKT010000006">
    <property type="protein sequence ID" value="MBP1932404.1"/>
    <property type="molecule type" value="Genomic_DNA"/>
</dbReference>
<dbReference type="Pfam" id="PF10737">
    <property type="entry name" value="GerPC"/>
    <property type="match status" value="1"/>
</dbReference>
<name>A0ABS4GQ61_9BACL</name>
<dbReference type="InterPro" id="IPR019673">
    <property type="entry name" value="Spore_germination_GerPC"/>
</dbReference>
<evidence type="ECO:0000313" key="3">
    <source>
        <dbReference type="Proteomes" id="UP001519343"/>
    </source>
</evidence>
<accession>A0ABS4GQ61</accession>
<keyword evidence="3" id="KW-1185">Reference proteome</keyword>
<dbReference type="Proteomes" id="UP001519343">
    <property type="component" value="Unassembled WGS sequence"/>
</dbReference>
<protein>
    <submittedName>
        <fullName evidence="2">Spore germination protein PC</fullName>
    </submittedName>
</protein>
<sequence>MYMNRELHYYFQQLNAYLHAQNQKIEQLNEQINQLRQEIVQLKEKSQPSVVRNEYKFDLLKVEKLEGTLNIGLNPNGSDSAVGEFDVQQSVDVPQNPNQNPVFAGVQRQIYDYLKQEAFTVMQEIEKRCGYPLDDSYRNFIVDDVKKQIDKRIHYYLKQTPSQSLSEEQLKQLERSTIQSVKRDIEKTFEAFIRNLPGRDTKEP</sequence>